<dbReference type="InterPro" id="IPR011990">
    <property type="entry name" value="TPR-like_helical_dom_sf"/>
</dbReference>
<evidence type="ECO:0000313" key="1">
    <source>
        <dbReference type="EMBL" id="TSC93262.1"/>
    </source>
</evidence>
<gene>
    <name evidence="1" type="ORF">CEN89_166</name>
</gene>
<dbReference type="Proteomes" id="UP000315689">
    <property type="component" value="Unassembled WGS sequence"/>
</dbReference>
<proteinExistence type="predicted"/>
<protein>
    <submittedName>
        <fullName evidence="1">Uncharacterized protein</fullName>
    </submittedName>
</protein>
<name>A0A554LK78_9BACT</name>
<organism evidence="1 2">
    <name type="scientific">Candidatus Berkelbacteria bacterium Licking1014_7</name>
    <dbReference type="NCBI Taxonomy" id="2017147"/>
    <lineage>
        <taxon>Bacteria</taxon>
        <taxon>Candidatus Berkelbacteria</taxon>
    </lineage>
</organism>
<reference evidence="1 2" key="1">
    <citation type="submission" date="2017-07" db="EMBL/GenBank/DDBJ databases">
        <title>Mechanisms for carbon and nitrogen cycling indicate functional differentiation within the Candidate Phyla Radiation.</title>
        <authorList>
            <person name="Danczak R.E."/>
            <person name="Johnston M.D."/>
            <person name="Kenah C."/>
            <person name="Slattery M."/>
            <person name="Wrighton K.C."/>
            <person name="Wilkins M.J."/>
        </authorList>
    </citation>
    <scope>NUCLEOTIDE SEQUENCE [LARGE SCALE GENOMIC DNA]</scope>
    <source>
        <strain evidence="1">Licking1014_7</strain>
    </source>
</reference>
<dbReference type="EMBL" id="VMGK01000004">
    <property type="protein sequence ID" value="TSC93262.1"/>
    <property type="molecule type" value="Genomic_DNA"/>
</dbReference>
<dbReference type="Gene3D" id="1.25.40.10">
    <property type="entry name" value="Tetratricopeptide repeat domain"/>
    <property type="match status" value="1"/>
</dbReference>
<evidence type="ECO:0000313" key="2">
    <source>
        <dbReference type="Proteomes" id="UP000315689"/>
    </source>
</evidence>
<sequence length="177" mass="20021">MLYFLGIIASRHARRPSVAPRSSSPRSFDACFARSKTGPRAQNFFDKSNSRIGQVLGIEDEREPTALEKSIEKSGDFWGLAQAGKKFLDDNNLELAEKTFSRAVALNPAMRDGHYLLGYIYLKIYEKYGDYVSENPDIFIEQTNLQKARLSLLRAQNLDPNSEKIQELLTIVDSAQK</sequence>
<dbReference type="AlphaFoldDB" id="A0A554LK78"/>
<dbReference type="SUPFAM" id="SSF48452">
    <property type="entry name" value="TPR-like"/>
    <property type="match status" value="1"/>
</dbReference>
<comment type="caution">
    <text evidence="1">The sequence shown here is derived from an EMBL/GenBank/DDBJ whole genome shotgun (WGS) entry which is preliminary data.</text>
</comment>
<accession>A0A554LK78</accession>